<dbReference type="KEGG" id="dli:dnl_01650"/>
<organism evidence="14 15">
    <name type="scientific">Desulfonema limicola</name>
    <dbReference type="NCBI Taxonomy" id="45656"/>
    <lineage>
        <taxon>Bacteria</taxon>
        <taxon>Pseudomonadati</taxon>
        <taxon>Thermodesulfobacteriota</taxon>
        <taxon>Desulfobacteria</taxon>
        <taxon>Desulfobacterales</taxon>
        <taxon>Desulfococcaceae</taxon>
        <taxon>Desulfonema</taxon>
    </lineage>
</organism>
<dbReference type="InterPro" id="IPR036890">
    <property type="entry name" value="HATPase_C_sf"/>
</dbReference>
<feature type="domain" description="PAS" evidence="13">
    <location>
        <begin position="160"/>
        <end position="214"/>
    </location>
</feature>
<keyword evidence="15" id="KW-1185">Reference proteome</keyword>
<dbReference type="EC" id="2.7.13.3" evidence="2"/>
<dbReference type="SUPFAM" id="SSF55874">
    <property type="entry name" value="ATPase domain of HSP90 chaperone/DNA topoisomerase II/histidine kinase"/>
    <property type="match status" value="1"/>
</dbReference>
<dbReference type="Proteomes" id="UP000663720">
    <property type="component" value="Chromosome"/>
</dbReference>
<dbReference type="CDD" id="cd00082">
    <property type="entry name" value="HisKA"/>
    <property type="match status" value="1"/>
</dbReference>
<keyword evidence="10" id="KW-0175">Coiled coil</keyword>
<accession>A0A975B383</accession>
<dbReference type="SUPFAM" id="SSF47384">
    <property type="entry name" value="Homodimeric domain of signal transducing histidine kinase"/>
    <property type="match status" value="1"/>
</dbReference>
<reference evidence="14" key="1">
    <citation type="journal article" date="2021" name="Microb. Physiol.">
        <title>Proteogenomic Insights into the Physiology of Marine, Sulfate-Reducing, Filamentous Desulfonema limicola and Desulfonema magnum.</title>
        <authorList>
            <person name="Schnaars V."/>
            <person name="Wohlbrand L."/>
            <person name="Scheve S."/>
            <person name="Hinrichs C."/>
            <person name="Reinhardt R."/>
            <person name="Rabus R."/>
        </authorList>
    </citation>
    <scope>NUCLEOTIDE SEQUENCE</scope>
    <source>
        <strain evidence="14">5ac10</strain>
    </source>
</reference>
<protein>
    <recommendedName>
        <fullName evidence="2">histidine kinase</fullName>
        <ecNumber evidence="2">2.7.13.3</ecNumber>
    </recommendedName>
</protein>
<keyword evidence="7" id="KW-0067">ATP-binding</keyword>
<dbReference type="RefSeq" id="WP_207689878.1">
    <property type="nucleotide sequence ID" value="NZ_CP061799.1"/>
</dbReference>
<keyword evidence="6 14" id="KW-0418">Kinase</keyword>
<dbReference type="NCBIfam" id="TIGR00229">
    <property type="entry name" value="sensory_box"/>
    <property type="match status" value="1"/>
</dbReference>
<feature type="coiled-coil region" evidence="10">
    <location>
        <begin position="265"/>
        <end position="292"/>
    </location>
</feature>
<keyword evidence="3 9" id="KW-0597">Phosphoprotein</keyword>
<feature type="domain" description="Histidine kinase" evidence="11">
    <location>
        <begin position="301"/>
        <end position="524"/>
    </location>
</feature>
<dbReference type="PROSITE" id="PS50110">
    <property type="entry name" value="RESPONSE_REGULATORY"/>
    <property type="match status" value="1"/>
</dbReference>
<evidence type="ECO:0000259" key="13">
    <source>
        <dbReference type="PROSITE" id="PS50112"/>
    </source>
</evidence>
<keyword evidence="4" id="KW-0808">Transferase</keyword>
<dbReference type="SMART" id="SM00091">
    <property type="entry name" value="PAS"/>
    <property type="match status" value="2"/>
</dbReference>
<dbReference type="Pfam" id="PF13426">
    <property type="entry name" value="PAS_9"/>
    <property type="match status" value="1"/>
</dbReference>
<dbReference type="InterPro" id="IPR035965">
    <property type="entry name" value="PAS-like_dom_sf"/>
</dbReference>
<dbReference type="Gene3D" id="3.30.450.20">
    <property type="entry name" value="PAS domain"/>
    <property type="match status" value="2"/>
</dbReference>
<dbReference type="InterPro" id="IPR011006">
    <property type="entry name" value="CheY-like_superfamily"/>
</dbReference>
<dbReference type="Gene3D" id="3.30.565.10">
    <property type="entry name" value="Histidine kinase-like ATPase, C-terminal domain"/>
    <property type="match status" value="1"/>
</dbReference>
<dbReference type="SUPFAM" id="SSF55785">
    <property type="entry name" value="PYP-like sensor domain (PAS domain)"/>
    <property type="match status" value="2"/>
</dbReference>
<feature type="modified residue" description="4-aspartylphosphate" evidence="9">
    <location>
        <position position="595"/>
    </location>
</feature>
<dbReference type="InterPro" id="IPR003661">
    <property type="entry name" value="HisK_dim/P_dom"/>
</dbReference>
<dbReference type="InterPro" id="IPR004358">
    <property type="entry name" value="Sig_transdc_His_kin-like_C"/>
</dbReference>
<dbReference type="InterPro" id="IPR003594">
    <property type="entry name" value="HATPase_dom"/>
</dbReference>
<dbReference type="PROSITE" id="PS50112">
    <property type="entry name" value="PAS"/>
    <property type="match status" value="1"/>
</dbReference>
<evidence type="ECO:0000256" key="6">
    <source>
        <dbReference type="ARBA" id="ARBA00022777"/>
    </source>
</evidence>
<sequence length="664" mass="75710">MTNIFFLLLLIFWFSSLFFVLQKYRQVKKDLIKIKAGYNSLFENMSNGVTVFKAEDNGNIFIIKDINTSGEKIYKISKQDAVGKSLEKLFPYIKDFGLFEAIQRVNKTGNSEYHPDIQYENEKLVGWRRHFLYKLPSGEIVSIYSDDTQQKLTELALVDFESRYRTLFNNANDAILVHDSDNRILEINRIACELLGYEREELEQMMITDIIPPDQALDPQHIQKLQQTGSLVYETAYCRKDGEIIPVEISSRIIEYDLIPVVMTLARDIRERKQAENEKNELLNQLRQSHKMEAIGTLAGGIAHDFNNILQIIFGYTQLAMFEAGSETLKAYLSELSIASHRAKDLVEHILTFSRQGSYERQPLIVQPIIKETLKLIRATLPATIEIRQEIDSSCPSIMADPIQIHQMIMNLCTNAYHAMRNYGGILKVTLTQTEIMPEDTVFRYHLQPGRYLCLSIGDTGHGMDQSIIERVFDPYFTTKNKGEGTGLGLSVVHGIVKSMEGHISVYSETGQGTNFYIWLPLTETEKPVTSKVYDKSITGGSEHILLIDDESSIIKMEEKILKSLGYQITTRMSSLDACVLFEKHPDRFDLVITDMAMPNMSGADLAEQMIKIRPDIPIIMCTGFSEIVSEKKAKKIGIREYITKPVIMKDLAAVIRKTLDNSR</sequence>
<evidence type="ECO:0000256" key="1">
    <source>
        <dbReference type="ARBA" id="ARBA00000085"/>
    </source>
</evidence>
<dbReference type="Pfam" id="PF00072">
    <property type="entry name" value="Response_reg"/>
    <property type="match status" value="1"/>
</dbReference>
<evidence type="ECO:0000256" key="8">
    <source>
        <dbReference type="ARBA" id="ARBA00023012"/>
    </source>
</evidence>
<dbReference type="PROSITE" id="PS50109">
    <property type="entry name" value="HIS_KIN"/>
    <property type="match status" value="1"/>
</dbReference>
<dbReference type="PRINTS" id="PR00344">
    <property type="entry name" value="BCTRLSENSOR"/>
</dbReference>
<dbReference type="Gene3D" id="1.10.287.130">
    <property type="match status" value="1"/>
</dbReference>
<dbReference type="AlphaFoldDB" id="A0A975B383"/>
<name>A0A975B383_9BACT</name>
<evidence type="ECO:0000256" key="3">
    <source>
        <dbReference type="ARBA" id="ARBA00022553"/>
    </source>
</evidence>
<dbReference type="Gene3D" id="3.40.50.2300">
    <property type="match status" value="1"/>
</dbReference>
<dbReference type="GO" id="GO:0000155">
    <property type="term" value="F:phosphorelay sensor kinase activity"/>
    <property type="evidence" value="ECO:0007669"/>
    <property type="project" value="InterPro"/>
</dbReference>
<feature type="domain" description="Response regulatory" evidence="12">
    <location>
        <begin position="544"/>
        <end position="660"/>
    </location>
</feature>
<evidence type="ECO:0000313" key="15">
    <source>
        <dbReference type="Proteomes" id="UP000663720"/>
    </source>
</evidence>
<dbReference type="CDD" id="cd00130">
    <property type="entry name" value="PAS"/>
    <property type="match status" value="1"/>
</dbReference>
<dbReference type="InterPro" id="IPR036097">
    <property type="entry name" value="HisK_dim/P_sf"/>
</dbReference>
<dbReference type="InterPro" id="IPR001789">
    <property type="entry name" value="Sig_transdc_resp-reg_receiver"/>
</dbReference>
<dbReference type="InterPro" id="IPR005467">
    <property type="entry name" value="His_kinase_dom"/>
</dbReference>
<comment type="catalytic activity">
    <reaction evidence="1">
        <text>ATP + protein L-histidine = ADP + protein N-phospho-L-histidine.</text>
        <dbReference type="EC" id="2.7.13.3"/>
    </reaction>
</comment>
<dbReference type="InterPro" id="IPR000014">
    <property type="entry name" value="PAS"/>
</dbReference>
<evidence type="ECO:0000256" key="9">
    <source>
        <dbReference type="PROSITE-ProRule" id="PRU00169"/>
    </source>
</evidence>
<dbReference type="SMART" id="SM00388">
    <property type="entry name" value="HisKA"/>
    <property type="match status" value="1"/>
</dbReference>
<evidence type="ECO:0000256" key="10">
    <source>
        <dbReference type="SAM" id="Coils"/>
    </source>
</evidence>
<dbReference type="PANTHER" id="PTHR43065">
    <property type="entry name" value="SENSOR HISTIDINE KINASE"/>
    <property type="match status" value="1"/>
</dbReference>
<evidence type="ECO:0000259" key="12">
    <source>
        <dbReference type="PROSITE" id="PS50110"/>
    </source>
</evidence>
<evidence type="ECO:0000313" key="14">
    <source>
        <dbReference type="EMBL" id="QTA77961.1"/>
    </source>
</evidence>
<proteinExistence type="predicted"/>
<dbReference type="Pfam" id="PF00512">
    <property type="entry name" value="HisKA"/>
    <property type="match status" value="1"/>
</dbReference>
<dbReference type="SUPFAM" id="SSF52172">
    <property type="entry name" value="CheY-like"/>
    <property type="match status" value="1"/>
</dbReference>
<keyword evidence="5" id="KW-0547">Nucleotide-binding</keyword>
<gene>
    <name evidence="14" type="ORF">dnl_01650</name>
</gene>
<keyword evidence="8" id="KW-0902">Two-component regulatory system</keyword>
<evidence type="ECO:0000256" key="4">
    <source>
        <dbReference type="ARBA" id="ARBA00022679"/>
    </source>
</evidence>
<evidence type="ECO:0000256" key="2">
    <source>
        <dbReference type="ARBA" id="ARBA00012438"/>
    </source>
</evidence>
<dbReference type="GO" id="GO:0005524">
    <property type="term" value="F:ATP binding"/>
    <property type="evidence" value="ECO:0007669"/>
    <property type="project" value="UniProtKB-KW"/>
</dbReference>
<dbReference type="Pfam" id="PF02518">
    <property type="entry name" value="HATPase_c"/>
    <property type="match status" value="1"/>
</dbReference>
<dbReference type="SMART" id="SM00387">
    <property type="entry name" value="HATPase_c"/>
    <property type="match status" value="1"/>
</dbReference>
<evidence type="ECO:0000256" key="7">
    <source>
        <dbReference type="ARBA" id="ARBA00022840"/>
    </source>
</evidence>
<dbReference type="EMBL" id="CP061799">
    <property type="protein sequence ID" value="QTA77961.1"/>
    <property type="molecule type" value="Genomic_DNA"/>
</dbReference>
<evidence type="ECO:0000259" key="11">
    <source>
        <dbReference type="PROSITE" id="PS50109"/>
    </source>
</evidence>
<evidence type="ECO:0000256" key="5">
    <source>
        <dbReference type="ARBA" id="ARBA00022741"/>
    </source>
</evidence>
<dbReference type="SMART" id="SM00448">
    <property type="entry name" value="REC"/>
    <property type="match status" value="1"/>
</dbReference>
<dbReference type="PANTHER" id="PTHR43065:SF46">
    <property type="entry name" value="C4-DICARBOXYLATE TRANSPORT SENSOR PROTEIN DCTB"/>
    <property type="match status" value="1"/>
</dbReference>
<dbReference type="CDD" id="cd00156">
    <property type="entry name" value="REC"/>
    <property type="match status" value="1"/>
</dbReference>